<dbReference type="Pfam" id="PF00067">
    <property type="entry name" value="p450"/>
    <property type="match status" value="1"/>
</dbReference>
<keyword evidence="5 10" id="KW-0560">Oxidoreductase</keyword>
<dbReference type="AlphaFoldDB" id="V7AKE2"/>
<accession>V7AKE2</accession>
<evidence type="ECO:0008006" key="13">
    <source>
        <dbReference type="Google" id="ProtNLM"/>
    </source>
</evidence>
<dbReference type="InterPro" id="IPR036396">
    <property type="entry name" value="Cyt_P450_sf"/>
</dbReference>
<dbReference type="OMA" id="ICTIRRR"/>
<evidence type="ECO:0000313" key="12">
    <source>
        <dbReference type="Proteomes" id="UP000000226"/>
    </source>
</evidence>
<dbReference type="GO" id="GO:0016020">
    <property type="term" value="C:membrane"/>
    <property type="evidence" value="ECO:0007669"/>
    <property type="project" value="UniProtKB-SubCell"/>
</dbReference>
<evidence type="ECO:0000256" key="6">
    <source>
        <dbReference type="ARBA" id="ARBA00023004"/>
    </source>
</evidence>
<dbReference type="GO" id="GO:0005506">
    <property type="term" value="F:iron ion binding"/>
    <property type="evidence" value="ECO:0007669"/>
    <property type="project" value="InterPro"/>
</dbReference>
<dbReference type="PRINTS" id="PR00385">
    <property type="entry name" value="P450"/>
</dbReference>
<dbReference type="PANTHER" id="PTHR47947:SF24">
    <property type="entry name" value="ISOFLAVONE 2'-HYDROXYLASE-LIKE"/>
    <property type="match status" value="1"/>
</dbReference>
<dbReference type="PROSITE" id="PS00086">
    <property type="entry name" value="CYTOCHROME_P450"/>
    <property type="match status" value="1"/>
</dbReference>
<gene>
    <name evidence="11" type="ORF">PHAVU_010G012900g</name>
</gene>
<name>V7AKE2_PHAVU</name>
<evidence type="ECO:0000256" key="9">
    <source>
        <dbReference type="PIRSR" id="PIRSR602401-1"/>
    </source>
</evidence>
<dbReference type="Proteomes" id="UP000000226">
    <property type="component" value="Chromosome 10"/>
</dbReference>
<dbReference type="eggNOG" id="KOG0156">
    <property type="taxonomic scope" value="Eukaryota"/>
</dbReference>
<keyword evidence="3 9" id="KW-0349">Heme</keyword>
<evidence type="ECO:0000256" key="8">
    <source>
        <dbReference type="ARBA" id="ARBA00023136"/>
    </source>
</evidence>
<evidence type="ECO:0000313" key="11">
    <source>
        <dbReference type="EMBL" id="ESW06019.1"/>
    </source>
</evidence>
<comment type="cofactor">
    <cofactor evidence="9">
        <name>heme</name>
        <dbReference type="ChEBI" id="CHEBI:30413"/>
    </cofactor>
</comment>
<keyword evidence="4 9" id="KW-0479">Metal-binding</keyword>
<comment type="subcellular location">
    <subcellularLocation>
        <location evidence="1">Membrane</location>
    </subcellularLocation>
</comment>
<comment type="similarity">
    <text evidence="2 10">Belongs to the cytochrome P450 family.</text>
</comment>
<evidence type="ECO:0000256" key="5">
    <source>
        <dbReference type="ARBA" id="ARBA00023002"/>
    </source>
</evidence>
<organism evidence="11 12">
    <name type="scientific">Phaseolus vulgaris</name>
    <name type="common">Kidney bean</name>
    <name type="synonym">French bean</name>
    <dbReference type="NCBI Taxonomy" id="3885"/>
    <lineage>
        <taxon>Eukaryota</taxon>
        <taxon>Viridiplantae</taxon>
        <taxon>Streptophyta</taxon>
        <taxon>Embryophyta</taxon>
        <taxon>Tracheophyta</taxon>
        <taxon>Spermatophyta</taxon>
        <taxon>Magnoliopsida</taxon>
        <taxon>eudicotyledons</taxon>
        <taxon>Gunneridae</taxon>
        <taxon>Pentapetalae</taxon>
        <taxon>rosids</taxon>
        <taxon>fabids</taxon>
        <taxon>Fabales</taxon>
        <taxon>Fabaceae</taxon>
        <taxon>Papilionoideae</taxon>
        <taxon>50 kb inversion clade</taxon>
        <taxon>NPAAA clade</taxon>
        <taxon>indigoferoid/millettioid clade</taxon>
        <taxon>Phaseoleae</taxon>
        <taxon>Phaseolus</taxon>
    </lineage>
</organism>
<dbReference type="Gramene" id="ESW06019">
    <property type="protein sequence ID" value="ESW06019"/>
    <property type="gene ID" value="PHAVU_010G012900g"/>
</dbReference>
<protein>
    <recommendedName>
        <fullName evidence="13">Cytochrome P450</fullName>
    </recommendedName>
</protein>
<dbReference type="GO" id="GO:0016705">
    <property type="term" value="F:oxidoreductase activity, acting on paired donors, with incorporation or reduction of molecular oxygen"/>
    <property type="evidence" value="ECO:0007669"/>
    <property type="project" value="InterPro"/>
</dbReference>
<feature type="binding site" description="axial binding residue" evidence="9">
    <location>
        <position position="435"/>
    </location>
    <ligand>
        <name>heme</name>
        <dbReference type="ChEBI" id="CHEBI:30413"/>
    </ligand>
    <ligandPart>
        <name>Fe</name>
        <dbReference type="ChEBI" id="CHEBI:18248"/>
    </ligandPart>
</feature>
<keyword evidence="12" id="KW-1185">Reference proteome</keyword>
<dbReference type="Gene3D" id="1.10.630.10">
    <property type="entry name" value="Cytochrome P450"/>
    <property type="match status" value="1"/>
</dbReference>
<evidence type="ECO:0000256" key="7">
    <source>
        <dbReference type="ARBA" id="ARBA00023033"/>
    </source>
</evidence>
<dbReference type="InterPro" id="IPR001128">
    <property type="entry name" value="Cyt_P450"/>
</dbReference>
<dbReference type="STRING" id="3885.V7AKE2"/>
<dbReference type="PRINTS" id="PR00463">
    <property type="entry name" value="EP450I"/>
</dbReference>
<dbReference type="SUPFAM" id="SSF48264">
    <property type="entry name" value="Cytochrome P450"/>
    <property type="match status" value="1"/>
</dbReference>
<dbReference type="SMR" id="V7AKE2"/>
<evidence type="ECO:0000256" key="2">
    <source>
        <dbReference type="ARBA" id="ARBA00010617"/>
    </source>
</evidence>
<dbReference type="InterPro" id="IPR050651">
    <property type="entry name" value="Plant_Cytochrome_P450_Monoox"/>
</dbReference>
<dbReference type="InterPro" id="IPR002401">
    <property type="entry name" value="Cyt_P450_E_grp-I"/>
</dbReference>
<dbReference type="InterPro" id="IPR017972">
    <property type="entry name" value="Cyt_P450_CS"/>
</dbReference>
<dbReference type="GO" id="GO:0020037">
    <property type="term" value="F:heme binding"/>
    <property type="evidence" value="ECO:0007669"/>
    <property type="project" value="InterPro"/>
</dbReference>
<evidence type="ECO:0000256" key="4">
    <source>
        <dbReference type="ARBA" id="ARBA00022723"/>
    </source>
</evidence>
<dbReference type="FunFam" id="1.10.630.10:FF:000023">
    <property type="entry name" value="Cytochrome P450 family protein"/>
    <property type="match status" value="1"/>
</dbReference>
<dbReference type="EMBL" id="CM002297">
    <property type="protein sequence ID" value="ESW06019.1"/>
    <property type="molecule type" value="Genomic_DNA"/>
</dbReference>
<dbReference type="PANTHER" id="PTHR47947">
    <property type="entry name" value="CYTOCHROME P450 82C3-RELATED"/>
    <property type="match status" value="1"/>
</dbReference>
<keyword evidence="8" id="KW-0472">Membrane</keyword>
<keyword evidence="6 9" id="KW-0408">Iron</keyword>
<reference evidence="12" key="1">
    <citation type="journal article" date="2014" name="Nat. Genet.">
        <title>A reference genome for common bean and genome-wide analysis of dual domestications.</title>
        <authorList>
            <person name="Schmutz J."/>
            <person name="McClean P.E."/>
            <person name="Mamidi S."/>
            <person name="Wu G.A."/>
            <person name="Cannon S.B."/>
            <person name="Grimwood J."/>
            <person name="Jenkins J."/>
            <person name="Shu S."/>
            <person name="Song Q."/>
            <person name="Chavarro C."/>
            <person name="Torres-Torres M."/>
            <person name="Geffroy V."/>
            <person name="Moghaddam S.M."/>
            <person name="Gao D."/>
            <person name="Abernathy B."/>
            <person name="Barry K."/>
            <person name="Blair M."/>
            <person name="Brick M.A."/>
            <person name="Chovatia M."/>
            <person name="Gepts P."/>
            <person name="Goodstein D.M."/>
            <person name="Gonzales M."/>
            <person name="Hellsten U."/>
            <person name="Hyten D.L."/>
            <person name="Jia G."/>
            <person name="Kelly J.D."/>
            <person name="Kudrna D."/>
            <person name="Lee R."/>
            <person name="Richard M.M."/>
            <person name="Miklas P.N."/>
            <person name="Osorno J.M."/>
            <person name="Rodrigues J."/>
            <person name="Thareau V."/>
            <person name="Urrea C.A."/>
            <person name="Wang M."/>
            <person name="Yu Y."/>
            <person name="Zhang M."/>
            <person name="Wing R.A."/>
            <person name="Cregan P.B."/>
            <person name="Rokhsar D.S."/>
            <person name="Jackson S.A."/>
        </authorList>
    </citation>
    <scope>NUCLEOTIDE SEQUENCE [LARGE SCALE GENOMIC DNA]</scope>
    <source>
        <strain evidence="12">cv. G19833</strain>
    </source>
</reference>
<sequence length="501" mass="57123">MMALLYLALLILLFLFSLKLFFKTRTFRNLPPGPFSYPIVGNLLQLKQPFHRTFTQLSQKYGQVFSLWFGSRLVVVVCSQSAVQECCTKNDIVLANRPHFLFGKYISYDNSTILHSSYGDHWRHLRRILALEVVSTNRLNSFYHVRRGEIMRLVQKLAHLSHNDFTKVDLKSMFMETAFNTMTRIVAGKRLFGDDCDVNDVQKAKQFQDILKELVTLAGVNNRGDFLPFVRLFDFDNLEKRLKGIGKRTDAFLQELIDEHRSTGNYSGNTMIAHLLALQRSQPEQYTDQIIKGLSLSLLLAGTDTSALTLEWAMANLLNHPEVVKKAKNDIDAEVGADRLVEESDMSKLPYIQCIVYETLRLHPAAPIWSPHLSSEDCNIGKYNLPKDTIVLVNAWAVHTDPKVWSDPTHFKPERFEDESEVSRLLSFGLGRRACPGSNLAQRTVSLSVALLLQCFEWKRISDEKVDMSEGKGITISRTQPLEVMCQLRQTPAAATIKDMY</sequence>
<dbReference type="OrthoDB" id="1055148at2759"/>
<evidence type="ECO:0000256" key="10">
    <source>
        <dbReference type="RuleBase" id="RU000461"/>
    </source>
</evidence>
<dbReference type="CDD" id="cd20653">
    <property type="entry name" value="CYP81"/>
    <property type="match status" value="1"/>
</dbReference>
<keyword evidence="7 10" id="KW-0503">Monooxygenase</keyword>
<dbReference type="GO" id="GO:0004497">
    <property type="term" value="F:monooxygenase activity"/>
    <property type="evidence" value="ECO:0007669"/>
    <property type="project" value="UniProtKB-KW"/>
</dbReference>
<evidence type="ECO:0000256" key="1">
    <source>
        <dbReference type="ARBA" id="ARBA00004370"/>
    </source>
</evidence>
<evidence type="ECO:0000256" key="3">
    <source>
        <dbReference type="ARBA" id="ARBA00022617"/>
    </source>
</evidence>
<proteinExistence type="inferred from homology"/>